<comment type="caution">
    <text evidence="1">The sequence shown here is derived from an EMBL/GenBank/DDBJ whole genome shotgun (WGS) entry which is preliminary data.</text>
</comment>
<organism evidence="1 2">
    <name type="scientific">Mucuna pruriens</name>
    <name type="common">Velvet bean</name>
    <name type="synonym">Dolichos pruriens</name>
    <dbReference type="NCBI Taxonomy" id="157652"/>
    <lineage>
        <taxon>Eukaryota</taxon>
        <taxon>Viridiplantae</taxon>
        <taxon>Streptophyta</taxon>
        <taxon>Embryophyta</taxon>
        <taxon>Tracheophyta</taxon>
        <taxon>Spermatophyta</taxon>
        <taxon>Magnoliopsida</taxon>
        <taxon>eudicotyledons</taxon>
        <taxon>Gunneridae</taxon>
        <taxon>Pentapetalae</taxon>
        <taxon>rosids</taxon>
        <taxon>fabids</taxon>
        <taxon>Fabales</taxon>
        <taxon>Fabaceae</taxon>
        <taxon>Papilionoideae</taxon>
        <taxon>50 kb inversion clade</taxon>
        <taxon>NPAAA clade</taxon>
        <taxon>indigoferoid/millettioid clade</taxon>
        <taxon>Phaseoleae</taxon>
        <taxon>Mucuna</taxon>
    </lineage>
</organism>
<name>A0A371GQ51_MUCPR</name>
<gene>
    <name evidence="1" type="ORF">CR513_25201</name>
</gene>
<dbReference type="Proteomes" id="UP000257109">
    <property type="component" value="Unassembled WGS sequence"/>
</dbReference>
<sequence length="144" mass="16867">MLNLLVPITKYCKLVHEAISPNREFKDLFRMKFLNRWTYQTLKAKDVLELIHTNICGPFPIASWNGQHYFIIFIDITLGTTFSSLLKLKLNFNLERKLKSSNLIMVVNIVVDMMDQENNMRGLLPFFLESVELFRNIPSQENLA</sequence>
<keyword evidence="2" id="KW-1185">Reference proteome</keyword>
<evidence type="ECO:0000313" key="2">
    <source>
        <dbReference type="Proteomes" id="UP000257109"/>
    </source>
</evidence>
<dbReference type="EMBL" id="QJKJ01004819">
    <property type="protein sequence ID" value="RDX92644.1"/>
    <property type="molecule type" value="Genomic_DNA"/>
</dbReference>
<accession>A0A371GQ51</accession>
<reference evidence="1" key="1">
    <citation type="submission" date="2018-05" db="EMBL/GenBank/DDBJ databases">
        <title>Draft genome of Mucuna pruriens seed.</title>
        <authorList>
            <person name="Nnadi N.E."/>
            <person name="Vos R."/>
            <person name="Hasami M.H."/>
            <person name="Devisetty U.K."/>
            <person name="Aguiy J.C."/>
        </authorList>
    </citation>
    <scope>NUCLEOTIDE SEQUENCE [LARGE SCALE GENOMIC DNA]</scope>
    <source>
        <strain evidence="1">JCA_2017</strain>
    </source>
</reference>
<evidence type="ECO:0000313" key="1">
    <source>
        <dbReference type="EMBL" id="RDX92644.1"/>
    </source>
</evidence>
<protein>
    <submittedName>
        <fullName evidence="1">Uncharacterized protein</fullName>
    </submittedName>
</protein>
<feature type="non-terminal residue" evidence="1">
    <location>
        <position position="1"/>
    </location>
</feature>
<dbReference type="AlphaFoldDB" id="A0A371GQ51"/>
<proteinExistence type="predicted"/>
<dbReference type="OrthoDB" id="1935865at2759"/>